<dbReference type="EC" id="2.1.1.360" evidence="2 11"/>
<feature type="region of interest" description="Disordered" evidence="13">
    <location>
        <begin position="1338"/>
        <end position="1402"/>
    </location>
</feature>
<evidence type="ECO:0000256" key="1">
    <source>
        <dbReference type="ARBA" id="ARBA00004123"/>
    </source>
</evidence>
<evidence type="ECO:0000256" key="6">
    <source>
        <dbReference type="ARBA" id="ARBA00022691"/>
    </source>
</evidence>
<dbReference type="InterPro" id="IPR029063">
    <property type="entry name" value="SAM-dependent_MTases_sf"/>
</dbReference>
<comment type="catalytic activity">
    <reaction evidence="10 11">
        <text>L-lysyl(79)-[histone H3] + 3 S-adenosyl-L-methionine = N(6),N(6),N(6)-trimethyl-L-lysyl(79)-[histone H3] + 3 S-adenosyl-L-homocysteine + 3 H(+)</text>
        <dbReference type="Rhea" id="RHEA:60328"/>
        <dbReference type="Rhea" id="RHEA-COMP:15549"/>
        <dbReference type="Rhea" id="RHEA-COMP:15552"/>
        <dbReference type="ChEBI" id="CHEBI:15378"/>
        <dbReference type="ChEBI" id="CHEBI:29969"/>
        <dbReference type="ChEBI" id="CHEBI:57856"/>
        <dbReference type="ChEBI" id="CHEBI:59789"/>
        <dbReference type="ChEBI" id="CHEBI:61961"/>
        <dbReference type="EC" id="2.1.1.360"/>
    </reaction>
</comment>
<feature type="region of interest" description="Disordered" evidence="13">
    <location>
        <begin position="1237"/>
        <end position="1292"/>
    </location>
</feature>
<evidence type="ECO:0000256" key="9">
    <source>
        <dbReference type="ARBA" id="ARBA00029821"/>
    </source>
</evidence>
<dbReference type="Gene3D" id="3.40.50.150">
    <property type="entry name" value="Vaccinia Virus protein VP39"/>
    <property type="match status" value="1"/>
</dbReference>
<dbReference type="FunFam" id="3.40.50.150:FF:000033">
    <property type="entry name" value="Histone-lysine N-methyltransferase, H3 lysine-79 specific"/>
    <property type="match status" value="1"/>
</dbReference>
<evidence type="ECO:0000256" key="3">
    <source>
        <dbReference type="ARBA" id="ARBA00020987"/>
    </source>
</evidence>
<keyword evidence="5 11" id="KW-0808">Transferase</keyword>
<dbReference type="OrthoDB" id="443402at2759"/>
<feature type="coiled-coil region" evidence="12">
    <location>
        <begin position="666"/>
        <end position="700"/>
    </location>
</feature>
<keyword evidence="12" id="KW-0175">Coiled coil</keyword>
<evidence type="ECO:0000256" key="10">
    <source>
        <dbReference type="ARBA" id="ARBA00047770"/>
    </source>
</evidence>
<feature type="region of interest" description="Disordered" evidence="13">
    <location>
        <begin position="1123"/>
        <end position="1155"/>
    </location>
</feature>
<evidence type="ECO:0000259" key="14">
    <source>
        <dbReference type="PROSITE" id="PS51569"/>
    </source>
</evidence>
<dbReference type="Gene3D" id="1.10.260.60">
    <property type="match status" value="1"/>
</dbReference>
<feature type="domain" description="DOT1" evidence="14">
    <location>
        <begin position="19"/>
        <end position="336"/>
    </location>
</feature>
<sequence length="1402" mass="157681">MPEEDLEHSFTLRSPVGEKAIVITWPKTKEKREGKTQEIVETIKFVFEDFADLGLPSIVQDKILRDYDAHEYESVKAMCDRYNKALESLLQLEKGTAKPQQRLNKRASRALLRHIIHQVYSESVTEPERLNKHYEPFSSEVYGETTYERVEQILHLVNMTEDDVFIDLGSGIGNVVVHVAGASQAKISCGIEIADVPNRYAHKMETSFRKWMAWYGKKYGEFSLVKGDFLDPKFREMILSASVILVNNFAFEPELDHKLKEIFADLKDGTKIISSKAFCSLTFRITDRNLTDIGTIMEVTEMAAESESVSWTSNPVPYFYHVLDRTKLERYFQDMKLRVRNQDEESSNGNRRRRHVRQLSLEVSDNSNNRKEEDEDKNSSVSVLSVNDDMENQDESSLGPTTRRAWSSLCQKRSSSPSEEEPQSEGGVQKSKKQQTMRRSKKVLQRNSISVMSPVHEDPAAVLQSAKAKLQEIKAVESVTSTKGKKRGKGRTGRCGRPRKLPRINGLDILHSQTVLSTAGDGPIERPPPAQGCIDSKLSDYVAPPASLVFSEYNEESELERDELPSPPIEFAQDLDRFLIKLRKKMIRMHHSLSSQDFVRDVCQHITKEKAIQEKLKREEEECQRALTAAGLEVVRELKYCIGGLHDGLNSVEDMLKIPVVEQKERERILDQEQALHAEIRKEEQEVNGLKQRLHEHERYIKANYHMNGVRLDMNGYIQDHRRDYTAMSQKVYPVLPVIPNHHHMSHSETDLVSHSPGAVVNSPIMATQSAPPSGGSRRRTREPRPRKQDYPHIPKMERIQEDNPDILAQKIIQQGRQLEANRRLTSPVKKAEVDLQRVPSRGVEVPRVSYRYDDHIKSLIEHHLHDGPPVSVSPGLQFRAPPAKAPAPDPKCRYQSPDYTQVSPAKLALKRHMQEKEGFTSHHTIGDLVRGEVERTLEISSQSLIDMAVDMTYNQEGRQPSYPSPLPLKTENPTPSVIKLNCDVKKEGAQPANLYSPISRPSSAEGDGSPVLPPSSHVGLPVSDQQRGMEERVSSMFEGGIPVSSALGANLLMKTYHSQSVIGSTVQASRAPIEGLAAFLHDSVKPVVHDLSAKNGVIQVNDSMRPPTAPVSGKRSAMELLSVQPPPSPLTLEHSPPITPGTDSDLPHSSDTNDKTGKDLFMVYVVAQECLTLEDMGCWTVTDRDDDVDDADFEESNGFLQQRKSADSPSSRAWEDQVTSRFNCLVHFAEVVDMEKKRRRSNDSSSPRGSRDEENGGSKNGSPAYHHDMSRSPHGPRLPDGAGNALERSPSHDQMMALKFKKMRTGDDAESKSQVPVRNGIDETFYDQHFKKKRAHVSSGVFDRGSKPHWPKGIKDWDRYQQMATPEENGSETMSPAPLPSSTTSNGTLPPPHLERHNGGL</sequence>
<comment type="subcellular location">
    <subcellularLocation>
        <location evidence="1 11">Nucleus</location>
    </subcellularLocation>
</comment>
<evidence type="ECO:0000256" key="13">
    <source>
        <dbReference type="SAM" id="MobiDB-lite"/>
    </source>
</evidence>
<keyword evidence="8 11" id="KW-0539">Nucleus</keyword>
<protein>
    <recommendedName>
        <fullName evidence="3 11">Histone-lysine N-methyltransferase, H3 lysine-79 specific</fullName>
        <ecNumber evidence="2 11">2.1.1.360</ecNumber>
    </recommendedName>
    <alternativeName>
        <fullName evidence="9 11">Histone H3-K79 methyltransferase</fullName>
    </alternativeName>
</protein>
<dbReference type="CDD" id="cd02440">
    <property type="entry name" value="AdoMet_MTases"/>
    <property type="match status" value="1"/>
</dbReference>
<keyword evidence="4 11" id="KW-0489">Methyltransferase</keyword>
<feature type="region of interest" description="Disordered" evidence="13">
    <location>
        <begin position="993"/>
        <end position="1023"/>
    </location>
</feature>
<feature type="compositionally biased region" description="Basic residues" evidence="13">
    <location>
        <begin position="483"/>
        <end position="500"/>
    </location>
</feature>
<evidence type="ECO:0000256" key="8">
    <source>
        <dbReference type="ARBA" id="ARBA00023242"/>
    </source>
</evidence>
<gene>
    <name evidence="15" type="ORF">DSTB1V02_LOCUS10271</name>
</gene>
<evidence type="ECO:0000256" key="7">
    <source>
        <dbReference type="ARBA" id="ARBA00022853"/>
    </source>
</evidence>
<keyword evidence="16" id="KW-1185">Reference proteome</keyword>
<comment type="similarity">
    <text evidence="11">Belongs to the class I-like SAM-binding methyltransferase superfamily. DOT1 family.</text>
</comment>
<dbReference type="GO" id="GO:0006281">
    <property type="term" value="P:DNA repair"/>
    <property type="evidence" value="ECO:0007669"/>
    <property type="project" value="TreeGrafter"/>
</dbReference>
<dbReference type="GO" id="GO:0140956">
    <property type="term" value="F:histone H3K79 trimethyltransferase activity"/>
    <property type="evidence" value="ECO:0007669"/>
    <property type="project" value="UniProtKB-EC"/>
</dbReference>
<name>A0A7R9FPW8_9CRUS</name>
<feature type="region of interest" description="Disordered" evidence="13">
    <location>
        <begin position="956"/>
        <end position="975"/>
    </location>
</feature>
<feature type="region of interest" description="Disordered" evidence="13">
    <location>
        <begin position="478"/>
        <end position="500"/>
    </location>
</feature>
<evidence type="ECO:0000313" key="16">
    <source>
        <dbReference type="Proteomes" id="UP000677054"/>
    </source>
</evidence>
<evidence type="ECO:0000256" key="5">
    <source>
        <dbReference type="ARBA" id="ARBA00022679"/>
    </source>
</evidence>
<feature type="compositionally biased region" description="Basic residues" evidence="13">
    <location>
        <begin position="430"/>
        <end position="444"/>
    </location>
</feature>
<accession>A0A7R9FPW8</accession>
<reference evidence="15" key="1">
    <citation type="submission" date="2020-11" db="EMBL/GenBank/DDBJ databases">
        <authorList>
            <person name="Tran Van P."/>
        </authorList>
    </citation>
    <scope>NUCLEOTIDE SEQUENCE</scope>
</reference>
<dbReference type="GO" id="GO:0035097">
    <property type="term" value="C:histone methyltransferase complex"/>
    <property type="evidence" value="ECO:0007669"/>
    <property type="project" value="UniProtKB-ARBA"/>
</dbReference>
<organism evidence="15">
    <name type="scientific">Darwinula stevensoni</name>
    <dbReference type="NCBI Taxonomy" id="69355"/>
    <lineage>
        <taxon>Eukaryota</taxon>
        <taxon>Metazoa</taxon>
        <taxon>Ecdysozoa</taxon>
        <taxon>Arthropoda</taxon>
        <taxon>Crustacea</taxon>
        <taxon>Oligostraca</taxon>
        <taxon>Ostracoda</taxon>
        <taxon>Podocopa</taxon>
        <taxon>Podocopida</taxon>
        <taxon>Darwinulocopina</taxon>
        <taxon>Darwinuloidea</taxon>
        <taxon>Darwinulidae</taxon>
        <taxon>Darwinula</taxon>
    </lineage>
</organism>
<feature type="compositionally biased region" description="Polar residues" evidence="13">
    <location>
        <begin position="395"/>
        <end position="413"/>
    </location>
</feature>
<dbReference type="SUPFAM" id="SSF53335">
    <property type="entry name" value="S-adenosyl-L-methionine-dependent methyltransferases"/>
    <property type="match status" value="1"/>
</dbReference>
<dbReference type="PANTHER" id="PTHR21451">
    <property type="entry name" value="HISTONE H3 METHYLTRANSFERASE"/>
    <property type="match status" value="1"/>
</dbReference>
<dbReference type="Pfam" id="PF08123">
    <property type="entry name" value="DOT1"/>
    <property type="match status" value="1"/>
</dbReference>
<dbReference type="InterPro" id="IPR025789">
    <property type="entry name" value="DOT1_dom"/>
</dbReference>
<comment type="function">
    <text evidence="11">Histone methyltransferase that specifically trimethylates histone H3 to form H3K79me3. This methylation is required for telomere silencing and for the pachytene checkpoint during the meiotic cell cycle by allowing the recruitment of RAD9 to double strand breaks. Nucleosomes are preferred as substrate compared to free histone.</text>
</comment>
<evidence type="ECO:0000313" key="15">
    <source>
        <dbReference type="EMBL" id="CAD7250498.1"/>
    </source>
</evidence>
<comment type="miscellaneous">
    <text evidence="11">In contrast to other lysine histone methyltransferases, it does not contain a SET domain, suggesting the existence of another mechanism for methylation of lysine residues of histones.</text>
</comment>
<dbReference type="EMBL" id="LR902406">
    <property type="protein sequence ID" value="CAD7250498.1"/>
    <property type="molecule type" value="Genomic_DNA"/>
</dbReference>
<evidence type="ECO:0000256" key="11">
    <source>
        <dbReference type="RuleBase" id="RU271113"/>
    </source>
</evidence>
<dbReference type="GO" id="GO:0000077">
    <property type="term" value="P:DNA damage checkpoint signaling"/>
    <property type="evidence" value="ECO:0007669"/>
    <property type="project" value="TreeGrafter"/>
</dbReference>
<dbReference type="GO" id="GO:0032259">
    <property type="term" value="P:methylation"/>
    <property type="evidence" value="ECO:0007669"/>
    <property type="project" value="UniProtKB-KW"/>
</dbReference>
<dbReference type="EMBL" id="CAJPEV010002889">
    <property type="protein sequence ID" value="CAG0898344.1"/>
    <property type="molecule type" value="Genomic_DNA"/>
</dbReference>
<evidence type="ECO:0000256" key="12">
    <source>
        <dbReference type="SAM" id="Coils"/>
    </source>
</evidence>
<evidence type="ECO:0000256" key="2">
    <source>
        <dbReference type="ARBA" id="ARBA00012190"/>
    </source>
</evidence>
<feature type="compositionally biased region" description="Basic and acidic residues" evidence="13">
    <location>
        <begin position="1146"/>
        <end position="1155"/>
    </location>
</feature>
<dbReference type="Proteomes" id="UP000677054">
    <property type="component" value="Unassembled WGS sequence"/>
</dbReference>
<feature type="region of interest" description="Disordered" evidence="13">
    <location>
        <begin position="763"/>
        <end position="791"/>
    </location>
</feature>
<keyword evidence="7 11" id="KW-0156">Chromatin regulator</keyword>
<proteinExistence type="inferred from homology"/>
<feature type="region of interest" description="Disordered" evidence="13">
    <location>
        <begin position="340"/>
        <end position="448"/>
    </location>
</feature>
<dbReference type="InterPro" id="IPR030445">
    <property type="entry name" value="H3-K79_meTrfase"/>
</dbReference>
<evidence type="ECO:0000256" key="4">
    <source>
        <dbReference type="ARBA" id="ARBA00022603"/>
    </source>
</evidence>
<keyword evidence="6 11" id="KW-0949">S-adenosyl-L-methionine</keyword>
<dbReference type="PROSITE" id="PS51569">
    <property type="entry name" value="DOT1"/>
    <property type="match status" value="1"/>
</dbReference>
<dbReference type="PANTHER" id="PTHR21451:SF0">
    <property type="entry name" value="HISTONE-LYSINE N-METHYLTRANSFERASE, H3 LYSINE-79 SPECIFIC"/>
    <property type="match status" value="1"/>
</dbReference>